<dbReference type="Pfam" id="PF06750">
    <property type="entry name" value="A24_N_bact"/>
    <property type="match status" value="1"/>
</dbReference>
<organism evidence="10 11">
    <name type="scientific">Lachnospira multipara</name>
    <dbReference type="NCBI Taxonomy" id="28051"/>
    <lineage>
        <taxon>Bacteria</taxon>
        <taxon>Bacillati</taxon>
        <taxon>Bacillota</taxon>
        <taxon>Clostridia</taxon>
        <taxon>Lachnospirales</taxon>
        <taxon>Lachnospiraceae</taxon>
        <taxon>Lachnospira</taxon>
    </lineage>
</organism>
<dbReference type="InterPro" id="IPR050882">
    <property type="entry name" value="Prepilin_peptidase/N-MTase"/>
</dbReference>
<feature type="transmembrane region" description="Helical" evidence="7">
    <location>
        <begin position="98"/>
        <end position="118"/>
    </location>
</feature>
<evidence type="ECO:0000313" key="10">
    <source>
        <dbReference type="EMBL" id="SEF77761.1"/>
    </source>
</evidence>
<gene>
    <name evidence="10" type="ORF">SAMN05216537_10866</name>
</gene>
<evidence type="ECO:0000256" key="2">
    <source>
        <dbReference type="ARBA" id="ARBA00005801"/>
    </source>
</evidence>
<keyword evidence="10" id="KW-0489">Methyltransferase</keyword>
<dbReference type="PANTHER" id="PTHR30487:SF0">
    <property type="entry name" value="PREPILIN LEADER PEPTIDASE_N-METHYLTRANSFERASE-RELATED"/>
    <property type="match status" value="1"/>
</dbReference>
<dbReference type="RefSeq" id="WP_103952820.1">
    <property type="nucleotide sequence ID" value="NZ_FNUL01000008.1"/>
</dbReference>
<evidence type="ECO:0000256" key="4">
    <source>
        <dbReference type="ARBA" id="ARBA00022692"/>
    </source>
</evidence>
<evidence type="ECO:0000256" key="1">
    <source>
        <dbReference type="ARBA" id="ARBA00004651"/>
    </source>
</evidence>
<dbReference type="GO" id="GO:0005886">
    <property type="term" value="C:plasma membrane"/>
    <property type="evidence" value="ECO:0007669"/>
    <property type="project" value="UniProtKB-SubCell"/>
</dbReference>
<name>A0A1H5UTJ3_9FIRM</name>
<keyword evidence="4 7" id="KW-0812">Transmembrane</keyword>
<keyword evidence="10" id="KW-0808">Transferase</keyword>
<dbReference type="GO" id="GO:0004190">
    <property type="term" value="F:aspartic-type endopeptidase activity"/>
    <property type="evidence" value="ECO:0007669"/>
    <property type="project" value="InterPro"/>
</dbReference>
<dbReference type="EMBL" id="FNUL01000008">
    <property type="protein sequence ID" value="SEF77761.1"/>
    <property type="molecule type" value="Genomic_DNA"/>
</dbReference>
<dbReference type="Pfam" id="PF01478">
    <property type="entry name" value="Peptidase_A24"/>
    <property type="match status" value="1"/>
</dbReference>
<dbReference type="InterPro" id="IPR000045">
    <property type="entry name" value="Prepilin_IV_endopep_pep"/>
</dbReference>
<feature type="domain" description="Prepilin peptidase A24 N-terminal" evidence="9">
    <location>
        <begin position="13"/>
        <end position="96"/>
    </location>
</feature>
<protein>
    <submittedName>
        <fullName evidence="10">Leader peptidase (Prepilin peptidase) / N-methyltransferase</fullName>
    </submittedName>
</protein>
<feature type="transmembrane region" description="Helical" evidence="7">
    <location>
        <begin position="125"/>
        <end position="145"/>
    </location>
</feature>
<keyword evidence="3" id="KW-1003">Cell membrane</keyword>
<reference evidence="10 11" key="1">
    <citation type="submission" date="2016-10" db="EMBL/GenBank/DDBJ databases">
        <authorList>
            <person name="de Groot N.N."/>
        </authorList>
    </citation>
    <scope>NUCLEOTIDE SEQUENCE [LARGE SCALE GENOMIC DNA]</scope>
    <source>
        <strain evidence="10 11">D15d</strain>
    </source>
</reference>
<dbReference type="GO" id="GO:0006465">
    <property type="term" value="P:signal peptide processing"/>
    <property type="evidence" value="ECO:0007669"/>
    <property type="project" value="TreeGrafter"/>
</dbReference>
<evidence type="ECO:0000259" key="8">
    <source>
        <dbReference type="Pfam" id="PF01478"/>
    </source>
</evidence>
<proteinExistence type="inferred from homology"/>
<dbReference type="Gene3D" id="1.20.120.1220">
    <property type="match status" value="1"/>
</dbReference>
<dbReference type="InterPro" id="IPR010627">
    <property type="entry name" value="Prepilin_pept_A24_N"/>
</dbReference>
<evidence type="ECO:0000259" key="9">
    <source>
        <dbReference type="Pfam" id="PF06750"/>
    </source>
</evidence>
<dbReference type="PANTHER" id="PTHR30487">
    <property type="entry name" value="TYPE 4 PREPILIN-LIKE PROTEINS LEADER PEPTIDE-PROCESSING ENZYME"/>
    <property type="match status" value="1"/>
</dbReference>
<evidence type="ECO:0000256" key="7">
    <source>
        <dbReference type="SAM" id="Phobius"/>
    </source>
</evidence>
<dbReference type="Proteomes" id="UP000236726">
    <property type="component" value="Unassembled WGS sequence"/>
</dbReference>
<feature type="transmembrane region" description="Helical" evidence="7">
    <location>
        <begin position="6"/>
        <end position="27"/>
    </location>
</feature>
<feature type="transmembrane region" description="Helical" evidence="7">
    <location>
        <begin position="189"/>
        <end position="211"/>
    </location>
</feature>
<evidence type="ECO:0000256" key="5">
    <source>
        <dbReference type="ARBA" id="ARBA00022989"/>
    </source>
</evidence>
<feature type="transmembrane region" description="Helical" evidence="7">
    <location>
        <begin position="151"/>
        <end position="168"/>
    </location>
</feature>
<evidence type="ECO:0000256" key="3">
    <source>
        <dbReference type="ARBA" id="ARBA00022475"/>
    </source>
</evidence>
<accession>A0A1H5UTJ3</accession>
<sequence>MQQEIYLYIIIFIYGLVIGSFINVLIYRLPKKEDIIIKASSCTNCGHRLQWYDLVPLLSYIGLRGRCRYCGKKISLQYPIIELVNALLYLVIFLRFGFGIYGVLASLFSSILLAIAVIDYKSYIIYDGLNIALLVIAIINAIISINLADKFLGFIGVSGVMYLLVVFFRHFKNIDVFGGGDIKLMAAAGLFLGLKETVLAFFIACILGSVIHTIRMKLTNEGHILAFGPYLCLGIYFSILFGKEIVAAYLGLFI</sequence>
<comment type="subcellular location">
    <subcellularLocation>
        <location evidence="1">Cell membrane</location>
        <topology evidence="1">Multi-pass membrane protein</topology>
    </subcellularLocation>
</comment>
<dbReference type="GO" id="GO:0032259">
    <property type="term" value="P:methylation"/>
    <property type="evidence" value="ECO:0007669"/>
    <property type="project" value="UniProtKB-KW"/>
</dbReference>
<keyword evidence="11" id="KW-1185">Reference proteome</keyword>
<keyword evidence="5 7" id="KW-1133">Transmembrane helix</keyword>
<evidence type="ECO:0000256" key="6">
    <source>
        <dbReference type="ARBA" id="ARBA00023136"/>
    </source>
</evidence>
<dbReference type="GO" id="GO:0008168">
    <property type="term" value="F:methyltransferase activity"/>
    <property type="evidence" value="ECO:0007669"/>
    <property type="project" value="UniProtKB-KW"/>
</dbReference>
<evidence type="ECO:0000313" key="11">
    <source>
        <dbReference type="Proteomes" id="UP000236726"/>
    </source>
</evidence>
<dbReference type="AlphaFoldDB" id="A0A1H5UTJ3"/>
<keyword evidence="6 7" id="KW-0472">Membrane</keyword>
<comment type="similarity">
    <text evidence="2">Belongs to the peptidase A24 family.</text>
</comment>
<feature type="transmembrane region" description="Helical" evidence="7">
    <location>
        <begin position="223"/>
        <end position="242"/>
    </location>
</feature>
<feature type="domain" description="Prepilin type IV endopeptidase peptidase" evidence="8">
    <location>
        <begin position="107"/>
        <end position="211"/>
    </location>
</feature>